<dbReference type="Pfam" id="PF04471">
    <property type="entry name" value="Mrr_cat"/>
    <property type="match status" value="1"/>
</dbReference>
<dbReference type="AlphaFoldDB" id="A0A0R0A8P8"/>
<dbReference type="Proteomes" id="UP000051802">
    <property type="component" value="Unassembled WGS sequence"/>
</dbReference>
<organism evidence="4 5">
    <name type="scientific">Stenotrophomonas panacihumi</name>
    <dbReference type="NCBI Taxonomy" id="676599"/>
    <lineage>
        <taxon>Bacteria</taxon>
        <taxon>Pseudomonadati</taxon>
        <taxon>Pseudomonadota</taxon>
        <taxon>Gammaproteobacteria</taxon>
        <taxon>Lysobacterales</taxon>
        <taxon>Lysobacteraceae</taxon>
        <taxon>Stenotrophomonas</taxon>
    </lineage>
</organism>
<feature type="transmembrane region" description="Helical" evidence="2">
    <location>
        <begin position="6"/>
        <end position="24"/>
    </location>
</feature>
<feature type="transmembrane region" description="Helical" evidence="2">
    <location>
        <begin position="178"/>
        <end position="195"/>
    </location>
</feature>
<proteinExistence type="predicted"/>
<dbReference type="RefSeq" id="WP_057647195.1">
    <property type="nucleotide sequence ID" value="NZ_LLXU01000089.1"/>
</dbReference>
<evidence type="ECO:0000313" key="4">
    <source>
        <dbReference type="EMBL" id="KRG41398.1"/>
    </source>
</evidence>
<dbReference type="OrthoDB" id="5965220at2"/>
<name>A0A0R0A8P8_9GAMM</name>
<sequence>MFSWILALLLAIVVWSAVTVYLWWVRRRRDETRAGLAALASLHWREFSEIIRRALNDARGWHMVAQPDEDSTPRSDFLMRGEEGAPWMVSCKHGRAYRIGAAAVNELGTALRLAGAQGGVLITEGIVEREGLAAAERQHVEILDGRRIWPMLKPYLAAETENRIVQAARRRAQRHTGIAALASLTLGLMVGLGYLSSHPPVADTPAVAAAPAAPAVTPKTPPAPAPDAAPAEPAAQALAPPDPDPAMLDRYQAAVSRALAQTPGITRGIWQTRLTLVVDRQVDDGTAWPLICREVERYPVLRTVRIQLNPRPGVAEPVRWRQCSTI</sequence>
<protein>
    <recommendedName>
        <fullName evidence="3">Restriction endonuclease type IV Mrr domain-containing protein</fullName>
    </recommendedName>
</protein>
<dbReference type="GO" id="GO:0003677">
    <property type="term" value="F:DNA binding"/>
    <property type="evidence" value="ECO:0007669"/>
    <property type="project" value="InterPro"/>
</dbReference>
<dbReference type="GO" id="GO:0009307">
    <property type="term" value="P:DNA restriction-modification system"/>
    <property type="evidence" value="ECO:0007669"/>
    <property type="project" value="InterPro"/>
</dbReference>
<dbReference type="EMBL" id="LLXU01000089">
    <property type="protein sequence ID" value="KRG41398.1"/>
    <property type="molecule type" value="Genomic_DNA"/>
</dbReference>
<keyword evidence="2" id="KW-0812">Transmembrane</keyword>
<evidence type="ECO:0000259" key="3">
    <source>
        <dbReference type="Pfam" id="PF04471"/>
    </source>
</evidence>
<keyword evidence="5" id="KW-1185">Reference proteome</keyword>
<gene>
    <name evidence="4" type="ORF">ARC20_11655</name>
</gene>
<feature type="compositionally biased region" description="Low complexity" evidence="1">
    <location>
        <begin position="228"/>
        <end position="239"/>
    </location>
</feature>
<reference evidence="4 5" key="1">
    <citation type="submission" date="2015-10" db="EMBL/GenBank/DDBJ databases">
        <title>Genome sequencing and analysis of members of genus Stenotrophomonas.</title>
        <authorList>
            <person name="Patil P.P."/>
            <person name="Midha S."/>
            <person name="Patil P.B."/>
        </authorList>
    </citation>
    <scope>NUCLEOTIDE SEQUENCE [LARGE SCALE GENOMIC DNA]</scope>
    <source>
        <strain evidence="4 5">JCM 16536</strain>
    </source>
</reference>
<accession>A0A0R0A8P8</accession>
<keyword evidence="2" id="KW-1133">Transmembrane helix</keyword>
<dbReference type="STRING" id="676599.ARC20_11655"/>
<evidence type="ECO:0000313" key="5">
    <source>
        <dbReference type="Proteomes" id="UP000051802"/>
    </source>
</evidence>
<evidence type="ECO:0000256" key="1">
    <source>
        <dbReference type="SAM" id="MobiDB-lite"/>
    </source>
</evidence>
<evidence type="ECO:0000256" key="2">
    <source>
        <dbReference type="SAM" id="Phobius"/>
    </source>
</evidence>
<dbReference type="GO" id="GO:0004519">
    <property type="term" value="F:endonuclease activity"/>
    <property type="evidence" value="ECO:0007669"/>
    <property type="project" value="InterPro"/>
</dbReference>
<comment type="caution">
    <text evidence="4">The sequence shown here is derived from an EMBL/GenBank/DDBJ whole genome shotgun (WGS) entry which is preliminary data.</text>
</comment>
<keyword evidence="2" id="KW-0472">Membrane</keyword>
<dbReference type="InterPro" id="IPR007560">
    <property type="entry name" value="Restrct_endonuc_IV_Mrr"/>
</dbReference>
<feature type="domain" description="Restriction endonuclease type IV Mrr" evidence="3">
    <location>
        <begin position="40"/>
        <end position="150"/>
    </location>
</feature>
<feature type="region of interest" description="Disordered" evidence="1">
    <location>
        <begin position="213"/>
        <end position="247"/>
    </location>
</feature>